<evidence type="ECO:0000256" key="1">
    <source>
        <dbReference type="SAM" id="SignalP"/>
    </source>
</evidence>
<dbReference type="AlphaFoldDB" id="A0A2P8HCA2"/>
<dbReference type="Gene3D" id="3.10.450.50">
    <property type="match status" value="1"/>
</dbReference>
<evidence type="ECO:0000313" key="2">
    <source>
        <dbReference type="EMBL" id="PSL43857.1"/>
    </source>
</evidence>
<accession>A0A2P8HCA2</accession>
<dbReference type="Pfam" id="PF07366">
    <property type="entry name" value="SnoaL"/>
    <property type="match status" value="1"/>
</dbReference>
<dbReference type="GO" id="GO:0016853">
    <property type="term" value="F:isomerase activity"/>
    <property type="evidence" value="ECO:0007669"/>
    <property type="project" value="UniProtKB-KW"/>
</dbReference>
<feature type="signal peptide" evidence="1">
    <location>
        <begin position="1"/>
        <end position="23"/>
    </location>
</feature>
<name>A0A2P8HCA2_CHINA</name>
<dbReference type="Proteomes" id="UP000240971">
    <property type="component" value="Unassembled WGS sequence"/>
</dbReference>
<sequence>MKAAINIGLILSGALLISMPSFSQVETDHLLNKSKTAAMEVSQNLDNNKAAVRKLYEEILNTGKLELLNQVIGEEYVGGLGEKGPAGFAEAITPVRNAFPDIKWTIEDLIAEGNEVMVRWSWKGTNKGSFNGFPASNKVVTHHAISIFQFSAGKIIGTWMQSDRLGFFQQIGVIAPDAIKPPAKK</sequence>
<keyword evidence="3" id="KW-1185">Reference proteome</keyword>
<proteinExistence type="predicted"/>
<dbReference type="SUPFAM" id="SSF54427">
    <property type="entry name" value="NTF2-like"/>
    <property type="match status" value="1"/>
</dbReference>
<evidence type="ECO:0000313" key="3">
    <source>
        <dbReference type="Proteomes" id="UP000240971"/>
    </source>
</evidence>
<keyword evidence="2" id="KW-0413">Isomerase</keyword>
<keyword evidence="1" id="KW-0732">Signal</keyword>
<comment type="caution">
    <text evidence="2">The sequence shown here is derived from an EMBL/GenBank/DDBJ whole genome shotgun (WGS) entry which is preliminary data.</text>
</comment>
<dbReference type="InterPro" id="IPR009959">
    <property type="entry name" value="Cyclase_SnoaL-like"/>
</dbReference>
<organism evidence="2 3">
    <name type="scientific">Chitinophaga niastensis</name>
    <dbReference type="NCBI Taxonomy" id="536980"/>
    <lineage>
        <taxon>Bacteria</taxon>
        <taxon>Pseudomonadati</taxon>
        <taxon>Bacteroidota</taxon>
        <taxon>Chitinophagia</taxon>
        <taxon>Chitinophagales</taxon>
        <taxon>Chitinophagaceae</taxon>
        <taxon>Chitinophaga</taxon>
    </lineage>
</organism>
<dbReference type="GO" id="GO:0030638">
    <property type="term" value="P:polyketide metabolic process"/>
    <property type="evidence" value="ECO:0007669"/>
    <property type="project" value="InterPro"/>
</dbReference>
<dbReference type="RefSeq" id="WP_106530827.1">
    <property type="nucleotide sequence ID" value="NZ_PYAW01000007.1"/>
</dbReference>
<feature type="chain" id="PRO_5015142336" evidence="1">
    <location>
        <begin position="24"/>
        <end position="185"/>
    </location>
</feature>
<reference evidence="2 3" key="1">
    <citation type="submission" date="2018-03" db="EMBL/GenBank/DDBJ databases">
        <title>Genomic Encyclopedia of Archaeal and Bacterial Type Strains, Phase II (KMG-II): from individual species to whole genera.</title>
        <authorList>
            <person name="Goeker M."/>
        </authorList>
    </citation>
    <scope>NUCLEOTIDE SEQUENCE [LARGE SCALE GENOMIC DNA]</scope>
    <source>
        <strain evidence="2 3">DSM 24859</strain>
    </source>
</reference>
<protein>
    <submittedName>
        <fullName evidence="2">Steroid delta-isomerase-like uncharacterized protein</fullName>
    </submittedName>
</protein>
<dbReference type="OrthoDB" id="4774596at2"/>
<dbReference type="EMBL" id="PYAW01000007">
    <property type="protein sequence ID" value="PSL43857.1"/>
    <property type="molecule type" value="Genomic_DNA"/>
</dbReference>
<dbReference type="PANTHER" id="PTHR38436:SF1">
    <property type="entry name" value="ESTER CYCLASE"/>
    <property type="match status" value="1"/>
</dbReference>
<dbReference type="PANTHER" id="PTHR38436">
    <property type="entry name" value="POLYKETIDE CYCLASE SNOAL-LIKE DOMAIN"/>
    <property type="match status" value="1"/>
</dbReference>
<dbReference type="InterPro" id="IPR032710">
    <property type="entry name" value="NTF2-like_dom_sf"/>
</dbReference>
<gene>
    <name evidence="2" type="ORF">CLV51_107168</name>
</gene>